<proteinExistence type="predicted"/>
<feature type="domain" description="HMG box" evidence="3">
    <location>
        <begin position="7"/>
        <end position="69"/>
    </location>
</feature>
<dbReference type="Gene3D" id="1.10.30.10">
    <property type="entry name" value="High mobility group box domain"/>
    <property type="match status" value="1"/>
</dbReference>
<sequence>MYSAARPRRSKTAFQMFEQYARSHCTSSVGLTKTMNMWWDRLPEEEKKRFQELADQENSKLTGNPKDKDGKKSTPSAIESIEESVEPQYRRPFYLTRKRKKALGSPIASPLIETKKSSKKKVKHGAKISLRFNFADDTKHTSLVCL</sequence>
<dbReference type="EMBL" id="HBHP01030069">
    <property type="protein sequence ID" value="CAD9774542.1"/>
    <property type="molecule type" value="Transcribed_RNA"/>
</dbReference>
<evidence type="ECO:0000313" key="4">
    <source>
        <dbReference type="EMBL" id="CAD9774542.1"/>
    </source>
</evidence>
<feature type="DNA-binding region" description="HMG box" evidence="1">
    <location>
        <begin position="7"/>
        <end position="69"/>
    </location>
</feature>
<organism evidence="4">
    <name type="scientific">Lotharella oceanica</name>
    <dbReference type="NCBI Taxonomy" id="641309"/>
    <lineage>
        <taxon>Eukaryota</taxon>
        <taxon>Sar</taxon>
        <taxon>Rhizaria</taxon>
        <taxon>Cercozoa</taxon>
        <taxon>Chlorarachniophyceae</taxon>
        <taxon>Lotharella</taxon>
    </lineage>
</organism>
<dbReference type="InterPro" id="IPR036910">
    <property type="entry name" value="HMG_box_dom_sf"/>
</dbReference>
<feature type="region of interest" description="Disordered" evidence="2">
    <location>
        <begin position="50"/>
        <end position="83"/>
    </location>
</feature>
<dbReference type="PROSITE" id="PS50118">
    <property type="entry name" value="HMG_BOX_2"/>
    <property type="match status" value="1"/>
</dbReference>
<name>A0A7S2XI49_9EUKA</name>
<keyword evidence="1" id="KW-0238">DNA-binding</keyword>
<evidence type="ECO:0000256" key="2">
    <source>
        <dbReference type="SAM" id="MobiDB-lite"/>
    </source>
</evidence>
<dbReference type="AlphaFoldDB" id="A0A7S2XI49"/>
<dbReference type="InterPro" id="IPR009071">
    <property type="entry name" value="HMG_box_dom"/>
</dbReference>
<accession>A0A7S2XI49</accession>
<evidence type="ECO:0000259" key="3">
    <source>
        <dbReference type="PROSITE" id="PS50118"/>
    </source>
</evidence>
<gene>
    <name evidence="4" type="ORF">LSP00402_LOCUS18535</name>
</gene>
<dbReference type="GO" id="GO:0003677">
    <property type="term" value="F:DNA binding"/>
    <property type="evidence" value="ECO:0007669"/>
    <property type="project" value="UniProtKB-UniRule"/>
</dbReference>
<protein>
    <recommendedName>
        <fullName evidence="3">HMG box domain-containing protein</fullName>
    </recommendedName>
</protein>
<dbReference type="SUPFAM" id="SSF47095">
    <property type="entry name" value="HMG-box"/>
    <property type="match status" value="1"/>
</dbReference>
<keyword evidence="1" id="KW-0539">Nucleus</keyword>
<reference evidence="4" key="1">
    <citation type="submission" date="2021-01" db="EMBL/GenBank/DDBJ databases">
        <authorList>
            <person name="Corre E."/>
            <person name="Pelletier E."/>
            <person name="Niang G."/>
            <person name="Scheremetjew M."/>
            <person name="Finn R."/>
            <person name="Kale V."/>
            <person name="Holt S."/>
            <person name="Cochrane G."/>
            <person name="Meng A."/>
            <person name="Brown T."/>
            <person name="Cohen L."/>
        </authorList>
    </citation>
    <scope>NUCLEOTIDE SEQUENCE</scope>
    <source>
        <strain evidence="4">CCMP622</strain>
    </source>
</reference>
<evidence type="ECO:0000256" key="1">
    <source>
        <dbReference type="PROSITE-ProRule" id="PRU00267"/>
    </source>
</evidence>
<dbReference type="GO" id="GO:0005634">
    <property type="term" value="C:nucleus"/>
    <property type="evidence" value="ECO:0007669"/>
    <property type="project" value="UniProtKB-UniRule"/>
</dbReference>